<evidence type="ECO:0000313" key="8">
    <source>
        <dbReference type="EMBL" id="NMH89286.1"/>
    </source>
</evidence>
<name>A0ABX1S1Q7_9FLAO</name>
<dbReference type="InterPro" id="IPR007627">
    <property type="entry name" value="RNA_pol_sigma70_r2"/>
</dbReference>
<evidence type="ECO:0000256" key="5">
    <source>
        <dbReference type="ARBA" id="ARBA00023163"/>
    </source>
</evidence>
<dbReference type="InterPro" id="IPR013249">
    <property type="entry name" value="RNA_pol_sigma70_r4_t2"/>
</dbReference>
<reference evidence="8 9" key="1">
    <citation type="submission" date="2020-04" db="EMBL/GenBank/DDBJ databases">
        <title>A Flavivirga sp. nov.</title>
        <authorList>
            <person name="Sun X."/>
        </authorList>
    </citation>
    <scope>NUCLEOTIDE SEQUENCE [LARGE SCALE GENOMIC DNA]</scope>
    <source>
        <strain evidence="8 9">Y03</strain>
    </source>
</reference>
<dbReference type="Pfam" id="PF04542">
    <property type="entry name" value="Sigma70_r2"/>
    <property type="match status" value="1"/>
</dbReference>
<dbReference type="Gene3D" id="1.10.1740.10">
    <property type="match status" value="1"/>
</dbReference>
<dbReference type="InterPro" id="IPR036388">
    <property type="entry name" value="WH-like_DNA-bd_sf"/>
</dbReference>
<organism evidence="8 9">
    <name type="scientific">Flavivirga algicola</name>
    <dbReference type="NCBI Taxonomy" id="2729136"/>
    <lineage>
        <taxon>Bacteria</taxon>
        <taxon>Pseudomonadati</taxon>
        <taxon>Bacteroidota</taxon>
        <taxon>Flavobacteriia</taxon>
        <taxon>Flavobacteriales</taxon>
        <taxon>Flavobacteriaceae</taxon>
        <taxon>Flavivirga</taxon>
    </lineage>
</organism>
<dbReference type="NCBIfam" id="TIGR02937">
    <property type="entry name" value="sigma70-ECF"/>
    <property type="match status" value="1"/>
</dbReference>
<evidence type="ECO:0000259" key="7">
    <source>
        <dbReference type="Pfam" id="PF08281"/>
    </source>
</evidence>
<dbReference type="SUPFAM" id="SSF88946">
    <property type="entry name" value="Sigma2 domain of RNA polymerase sigma factors"/>
    <property type="match status" value="1"/>
</dbReference>
<proteinExistence type="inferred from homology"/>
<evidence type="ECO:0000313" key="9">
    <source>
        <dbReference type="Proteomes" id="UP000746690"/>
    </source>
</evidence>
<sequence length="163" mass="18805">MEGLESKFDTIYTTNYPKVIRLCLGYSNGDDMLAKDLAQEVFIKVWENLKSFRKESSISTWIYRITVNTCLVSLRNKKTVDVSDHLSYLENTDDSPTETDKELKLKQLYHCINKLNKDGKGIILLELEGLPQKEIAEIMGLSHEAVRVRVHRIKNQLTKCVKL</sequence>
<protein>
    <submittedName>
        <fullName evidence="8">RNA polymerase sigma factor</fullName>
    </submittedName>
</protein>
<comment type="similarity">
    <text evidence="1">Belongs to the sigma-70 factor family. ECF subfamily.</text>
</comment>
<keyword evidence="9" id="KW-1185">Reference proteome</keyword>
<evidence type="ECO:0000256" key="3">
    <source>
        <dbReference type="ARBA" id="ARBA00023082"/>
    </source>
</evidence>
<dbReference type="Gene3D" id="1.10.10.10">
    <property type="entry name" value="Winged helix-like DNA-binding domain superfamily/Winged helix DNA-binding domain"/>
    <property type="match status" value="1"/>
</dbReference>
<dbReference type="SUPFAM" id="SSF88659">
    <property type="entry name" value="Sigma3 and sigma4 domains of RNA polymerase sigma factors"/>
    <property type="match status" value="1"/>
</dbReference>
<dbReference type="Proteomes" id="UP000746690">
    <property type="component" value="Unassembled WGS sequence"/>
</dbReference>
<evidence type="ECO:0000259" key="6">
    <source>
        <dbReference type="Pfam" id="PF04542"/>
    </source>
</evidence>
<comment type="caution">
    <text evidence="8">The sequence shown here is derived from an EMBL/GenBank/DDBJ whole genome shotgun (WGS) entry which is preliminary data.</text>
</comment>
<dbReference type="RefSeq" id="WP_169676130.1">
    <property type="nucleotide sequence ID" value="NZ_JABBHF010000011.1"/>
</dbReference>
<evidence type="ECO:0000256" key="2">
    <source>
        <dbReference type="ARBA" id="ARBA00023015"/>
    </source>
</evidence>
<evidence type="ECO:0000256" key="1">
    <source>
        <dbReference type="ARBA" id="ARBA00010641"/>
    </source>
</evidence>
<accession>A0ABX1S1Q7</accession>
<dbReference type="EMBL" id="JABBHF010000011">
    <property type="protein sequence ID" value="NMH89286.1"/>
    <property type="molecule type" value="Genomic_DNA"/>
</dbReference>
<keyword evidence="4" id="KW-0238">DNA-binding</keyword>
<keyword evidence="3" id="KW-0731">Sigma factor</keyword>
<dbReference type="CDD" id="cd06171">
    <property type="entry name" value="Sigma70_r4"/>
    <property type="match status" value="1"/>
</dbReference>
<keyword evidence="5" id="KW-0804">Transcription</keyword>
<dbReference type="InterPro" id="IPR013324">
    <property type="entry name" value="RNA_pol_sigma_r3/r4-like"/>
</dbReference>
<dbReference type="PANTHER" id="PTHR43133">
    <property type="entry name" value="RNA POLYMERASE ECF-TYPE SIGMA FACTO"/>
    <property type="match status" value="1"/>
</dbReference>
<dbReference type="PANTHER" id="PTHR43133:SF8">
    <property type="entry name" value="RNA POLYMERASE SIGMA FACTOR HI_1459-RELATED"/>
    <property type="match status" value="1"/>
</dbReference>
<feature type="domain" description="RNA polymerase sigma-70 region 2" evidence="6">
    <location>
        <begin position="11"/>
        <end position="78"/>
    </location>
</feature>
<gene>
    <name evidence="8" type="ORF">HHX25_17370</name>
</gene>
<evidence type="ECO:0000256" key="4">
    <source>
        <dbReference type="ARBA" id="ARBA00023125"/>
    </source>
</evidence>
<feature type="domain" description="RNA polymerase sigma factor 70 region 4 type 2" evidence="7">
    <location>
        <begin position="106"/>
        <end position="157"/>
    </location>
</feature>
<dbReference type="InterPro" id="IPR014284">
    <property type="entry name" value="RNA_pol_sigma-70_dom"/>
</dbReference>
<dbReference type="Pfam" id="PF08281">
    <property type="entry name" value="Sigma70_r4_2"/>
    <property type="match status" value="1"/>
</dbReference>
<dbReference type="InterPro" id="IPR039425">
    <property type="entry name" value="RNA_pol_sigma-70-like"/>
</dbReference>
<keyword evidence="2" id="KW-0805">Transcription regulation</keyword>
<dbReference type="InterPro" id="IPR013325">
    <property type="entry name" value="RNA_pol_sigma_r2"/>
</dbReference>